<gene>
    <name evidence="3" type="ORF">GRI39_13785</name>
</gene>
<comment type="caution">
    <text evidence="3">The sequence shown here is derived from an EMBL/GenBank/DDBJ whole genome shotgun (WGS) entry which is preliminary data.</text>
</comment>
<dbReference type="PANTHER" id="PTHR22642">
    <property type="entry name" value="IMIDAZOLONEPROPIONASE"/>
    <property type="match status" value="1"/>
</dbReference>
<dbReference type="InterPro" id="IPR013108">
    <property type="entry name" value="Amidohydro_3"/>
</dbReference>
<evidence type="ECO:0000313" key="4">
    <source>
        <dbReference type="Proteomes" id="UP000460561"/>
    </source>
</evidence>
<keyword evidence="4" id="KW-1185">Reference proteome</keyword>
<dbReference type="OrthoDB" id="9811399at2"/>
<name>A0A845AA25_9SPHN</name>
<dbReference type="GO" id="GO:0016810">
    <property type="term" value="F:hydrolase activity, acting on carbon-nitrogen (but not peptide) bonds"/>
    <property type="evidence" value="ECO:0007669"/>
    <property type="project" value="InterPro"/>
</dbReference>
<dbReference type="Gene3D" id="3.20.20.140">
    <property type="entry name" value="Metal-dependent hydrolases"/>
    <property type="match status" value="1"/>
</dbReference>
<sequence length="619" mass="66540">MKKPDWIATWPVRFGAIAAATLMASACTAVSHQEDRVPVAESAPPAELVLTNAKVYTVDATNSVYQAIAIRDGLIIALGSDAQIAPLIGPETRRLDLHQRMVMPGLIDGHMHPLAGGAMLTACSLDYEPLTIDQILQRITVCLKEDGKKAPGEWLRVQAWFRQATQPAGADLTAEILDRLPTDRPVVVQASDFHSMAGNSAAIAAAGITDDTPNPSDGEIVRDEHGKATGIFLDGAMWQVIGSAPVPSADAQRQINLANARAAVQAVNAQGVTTLLNASARVEDMEAWADLRDEGGLTTRAVFAVKLSPDEAAQPDQAAAHIIDLAARYTLPGNAKAPGLVIDRAKLFVDGVVQAPAQTGAMIAPYFRNFGSSAHPQWAPGEKTGSLYFDEALLTRILDALVSRGLSAHMHTTGDKAIHVTLNAIQTVRQRHDAPHFRPALAHDEVIDPQDYQRFAQLGAIPVLSLQWGKPAPDTINTLVPQMGPERARFVETAGKFHAAGARIAFGSDWPIETLDEWLAMQIAITRKNPDPTEERYKGRLGDDPGLNIATAIRAFTINAAYSLNMEDRVGSLEPGKYADLIVIDRDLTAIPAEQIADTQVLLTVLGGREVYRADSFAQ</sequence>
<organism evidence="3 4">
    <name type="scientific">Altericroceibacterium indicum</name>
    <dbReference type="NCBI Taxonomy" id="374177"/>
    <lineage>
        <taxon>Bacteria</taxon>
        <taxon>Pseudomonadati</taxon>
        <taxon>Pseudomonadota</taxon>
        <taxon>Alphaproteobacteria</taxon>
        <taxon>Sphingomonadales</taxon>
        <taxon>Erythrobacteraceae</taxon>
        <taxon>Altericroceibacterium</taxon>
    </lineage>
</organism>
<keyword evidence="1" id="KW-0732">Signal</keyword>
<dbReference type="PROSITE" id="PS51257">
    <property type="entry name" value="PROKAR_LIPOPROTEIN"/>
    <property type="match status" value="1"/>
</dbReference>
<accession>A0A845AA25</accession>
<dbReference type="InterPro" id="IPR011059">
    <property type="entry name" value="Metal-dep_hydrolase_composite"/>
</dbReference>
<evidence type="ECO:0000313" key="3">
    <source>
        <dbReference type="EMBL" id="MXP27100.1"/>
    </source>
</evidence>
<dbReference type="EMBL" id="WTYQ01000006">
    <property type="protein sequence ID" value="MXP27100.1"/>
    <property type="molecule type" value="Genomic_DNA"/>
</dbReference>
<dbReference type="InterPro" id="IPR032466">
    <property type="entry name" value="Metal_Hydrolase"/>
</dbReference>
<feature type="signal peptide" evidence="1">
    <location>
        <begin position="1"/>
        <end position="26"/>
    </location>
</feature>
<proteinExistence type="predicted"/>
<dbReference type="Gene3D" id="3.10.310.70">
    <property type="match status" value="1"/>
</dbReference>
<dbReference type="RefSeq" id="WP_160740309.1">
    <property type="nucleotide sequence ID" value="NZ_WTYQ01000006.1"/>
</dbReference>
<protein>
    <submittedName>
        <fullName evidence="3">Amidohydrolase family protein</fullName>
    </submittedName>
</protein>
<feature type="domain" description="Amidohydrolase 3" evidence="2">
    <location>
        <begin position="96"/>
        <end position="612"/>
    </location>
</feature>
<evidence type="ECO:0000256" key="1">
    <source>
        <dbReference type="SAM" id="SignalP"/>
    </source>
</evidence>
<keyword evidence="3" id="KW-0378">Hydrolase</keyword>
<dbReference type="InterPro" id="IPR033932">
    <property type="entry name" value="YtcJ-like"/>
</dbReference>
<dbReference type="AlphaFoldDB" id="A0A845AA25"/>
<dbReference type="Proteomes" id="UP000460561">
    <property type="component" value="Unassembled WGS sequence"/>
</dbReference>
<evidence type="ECO:0000259" key="2">
    <source>
        <dbReference type="Pfam" id="PF07969"/>
    </source>
</evidence>
<dbReference type="Pfam" id="PF07969">
    <property type="entry name" value="Amidohydro_3"/>
    <property type="match status" value="1"/>
</dbReference>
<dbReference type="Gene3D" id="2.30.40.10">
    <property type="entry name" value="Urease, subunit C, domain 1"/>
    <property type="match status" value="1"/>
</dbReference>
<dbReference type="PANTHER" id="PTHR22642:SF2">
    <property type="entry name" value="PROTEIN LONG AFTER FAR-RED 3"/>
    <property type="match status" value="1"/>
</dbReference>
<dbReference type="SUPFAM" id="SSF51556">
    <property type="entry name" value="Metallo-dependent hydrolases"/>
    <property type="match status" value="1"/>
</dbReference>
<feature type="chain" id="PRO_5032352929" evidence="1">
    <location>
        <begin position="27"/>
        <end position="619"/>
    </location>
</feature>
<dbReference type="CDD" id="cd01300">
    <property type="entry name" value="YtcJ_like"/>
    <property type="match status" value="1"/>
</dbReference>
<dbReference type="SUPFAM" id="SSF51338">
    <property type="entry name" value="Composite domain of metallo-dependent hydrolases"/>
    <property type="match status" value="1"/>
</dbReference>
<reference evidence="3 4" key="1">
    <citation type="submission" date="2019-12" db="EMBL/GenBank/DDBJ databases">
        <title>Genomic-based taxomic classification of the family Erythrobacteraceae.</title>
        <authorList>
            <person name="Xu L."/>
        </authorList>
    </citation>
    <scope>NUCLEOTIDE SEQUENCE [LARGE SCALE GENOMIC DNA]</scope>
    <source>
        <strain evidence="3 4">DSM 18604</strain>
    </source>
</reference>